<keyword evidence="3" id="KW-1185">Reference proteome</keyword>
<name>A0ABY7LP92_9BACT</name>
<gene>
    <name evidence="2" type="ORF">O3303_01495</name>
</gene>
<evidence type="ECO:0000256" key="1">
    <source>
        <dbReference type="SAM" id="SignalP"/>
    </source>
</evidence>
<dbReference type="Proteomes" id="UP001211005">
    <property type="component" value="Chromosome"/>
</dbReference>
<accession>A0ABY7LP92</accession>
<organism evidence="2 3">
    <name type="scientific">Hymenobacter canadensis</name>
    <dbReference type="NCBI Taxonomy" id="2999067"/>
    <lineage>
        <taxon>Bacteria</taxon>
        <taxon>Pseudomonadati</taxon>
        <taxon>Bacteroidota</taxon>
        <taxon>Cytophagia</taxon>
        <taxon>Cytophagales</taxon>
        <taxon>Hymenobacteraceae</taxon>
        <taxon>Hymenobacter</taxon>
    </lineage>
</organism>
<feature type="signal peptide" evidence="1">
    <location>
        <begin position="1"/>
        <end position="26"/>
    </location>
</feature>
<dbReference type="EMBL" id="CP114767">
    <property type="protein sequence ID" value="WBA42243.1"/>
    <property type="molecule type" value="Genomic_DNA"/>
</dbReference>
<protein>
    <recommendedName>
        <fullName evidence="4">DUF2946 domain-containing protein</fullName>
    </recommendedName>
</protein>
<evidence type="ECO:0008006" key="4">
    <source>
        <dbReference type="Google" id="ProtNLM"/>
    </source>
</evidence>
<evidence type="ECO:0000313" key="3">
    <source>
        <dbReference type="Proteomes" id="UP001211005"/>
    </source>
</evidence>
<sequence>MKRPLSHRLFSALLALLVLTASVGMAVLQHTCRQSGYRTTAVVFSTPKHRCPAPQADARHATQTQLTGACCDFQAHLHKLDVPAPELAWAKLLPPPLVADWLPAPTWLTLPPAPLVARAAAWHAADSSPPARAGRQLLVFIHVLVV</sequence>
<evidence type="ECO:0000313" key="2">
    <source>
        <dbReference type="EMBL" id="WBA42243.1"/>
    </source>
</evidence>
<feature type="chain" id="PRO_5047509501" description="DUF2946 domain-containing protein" evidence="1">
    <location>
        <begin position="27"/>
        <end position="146"/>
    </location>
</feature>
<keyword evidence="1" id="KW-0732">Signal</keyword>
<reference evidence="2 3" key="1">
    <citation type="submission" date="2022-12" db="EMBL/GenBank/DDBJ databases">
        <title>Hymenobacter canadensis sp. nov. isolated from lake water of the Cambridge Bay, Canada.</title>
        <authorList>
            <person name="Kim W.H."/>
            <person name="Lee Y.M."/>
        </authorList>
    </citation>
    <scope>NUCLEOTIDE SEQUENCE [LARGE SCALE GENOMIC DNA]</scope>
    <source>
        <strain evidence="2 3">PAMC 29467</strain>
    </source>
</reference>
<dbReference type="RefSeq" id="WP_269560302.1">
    <property type="nucleotide sequence ID" value="NZ_CP114767.1"/>
</dbReference>
<proteinExistence type="predicted"/>